<dbReference type="InterPro" id="IPR019734">
    <property type="entry name" value="TPR_rpt"/>
</dbReference>
<reference evidence="8" key="1">
    <citation type="submission" date="2025-08" db="UniProtKB">
        <authorList>
            <consortium name="RefSeq"/>
        </authorList>
    </citation>
    <scope>IDENTIFICATION</scope>
</reference>
<dbReference type="GO" id="GO:0016020">
    <property type="term" value="C:membrane"/>
    <property type="evidence" value="ECO:0007669"/>
    <property type="project" value="TreeGrafter"/>
</dbReference>
<comment type="similarity">
    <text evidence="1">Belongs to the SGT family.</text>
</comment>
<name>A0A8B7Z9S4_ACAPL</name>
<proteinExistence type="inferred from homology"/>
<dbReference type="SUPFAM" id="SSF48452">
    <property type="entry name" value="TPR-like"/>
    <property type="match status" value="1"/>
</dbReference>
<dbReference type="Pfam" id="PF00515">
    <property type="entry name" value="TPR_1"/>
    <property type="match status" value="1"/>
</dbReference>
<dbReference type="InterPro" id="IPR047150">
    <property type="entry name" value="SGT"/>
</dbReference>
<dbReference type="PANTHER" id="PTHR45831:SF2">
    <property type="entry name" value="LD24721P"/>
    <property type="match status" value="1"/>
</dbReference>
<dbReference type="KEGG" id="aplc:110985184"/>
<evidence type="ECO:0000256" key="4">
    <source>
        <dbReference type="PROSITE-ProRule" id="PRU00339"/>
    </source>
</evidence>
<evidence type="ECO:0000256" key="1">
    <source>
        <dbReference type="ARBA" id="ARBA00008175"/>
    </source>
</evidence>
<evidence type="ECO:0000256" key="3">
    <source>
        <dbReference type="ARBA" id="ARBA00022803"/>
    </source>
</evidence>
<accession>A0A8B7Z9S4</accession>
<keyword evidence="3 4" id="KW-0802">TPR repeat</keyword>
<dbReference type="GO" id="GO:0060090">
    <property type="term" value="F:molecular adaptor activity"/>
    <property type="evidence" value="ECO:0007669"/>
    <property type="project" value="TreeGrafter"/>
</dbReference>
<feature type="region of interest" description="Disordered" evidence="5">
    <location>
        <begin position="71"/>
        <end position="111"/>
    </location>
</feature>
<feature type="repeat" description="TPR" evidence="4">
    <location>
        <begin position="111"/>
        <end position="144"/>
    </location>
</feature>
<dbReference type="Gene3D" id="1.20.5.420">
    <property type="entry name" value="Immunoglobulin FC, subunit C"/>
    <property type="match status" value="1"/>
</dbReference>
<dbReference type="InterPro" id="IPR011990">
    <property type="entry name" value="TPR-like_helical_dom_sf"/>
</dbReference>
<dbReference type="PROSITE" id="PS50005">
    <property type="entry name" value="TPR"/>
    <property type="match status" value="3"/>
</dbReference>
<evidence type="ECO:0000313" key="8">
    <source>
        <dbReference type="RefSeq" id="XP_022101717.1"/>
    </source>
</evidence>
<feature type="domain" description="SGTA homodimerisation" evidence="6">
    <location>
        <begin position="6"/>
        <end position="64"/>
    </location>
</feature>
<dbReference type="PROSITE" id="PS50293">
    <property type="entry name" value="TPR_REGION"/>
    <property type="match status" value="1"/>
</dbReference>
<dbReference type="Pfam" id="PF13181">
    <property type="entry name" value="TPR_8"/>
    <property type="match status" value="2"/>
</dbReference>
<organism evidence="7 8">
    <name type="scientific">Acanthaster planci</name>
    <name type="common">Crown-of-thorns starfish</name>
    <dbReference type="NCBI Taxonomy" id="133434"/>
    <lineage>
        <taxon>Eukaryota</taxon>
        <taxon>Metazoa</taxon>
        <taxon>Echinodermata</taxon>
        <taxon>Eleutherozoa</taxon>
        <taxon>Asterozoa</taxon>
        <taxon>Asteroidea</taxon>
        <taxon>Valvatacea</taxon>
        <taxon>Valvatida</taxon>
        <taxon>Acanthasteridae</taxon>
        <taxon>Acanthaster</taxon>
    </lineage>
</organism>
<evidence type="ECO:0000256" key="2">
    <source>
        <dbReference type="ARBA" id="ARBA00022737"/>
    </source>
</evidence>
<dbReference type="OrthoDB" id="2335338at2759"/>
<dbReference type="SMART" id="SM00028">
    <property type="entry name" value="TPR"/>
    <property type="match status" value="3"/>
</dbReference>
<dbReference type="RefSeq" id="XP_022101717.1">
    <property type="nucleotide sequence ID" value="XM_022246025.1"/>
</dbReference>
<feature type="repeat" description="TPR" evidence="4">
    <location>
        <begin position="179"/>
        <end position="212"/>
    </location>
</feature>
<gene>
    <name evidence="8" type="primary">LOC110985184</name>
</gene>
<dbReference type="OMA" id="PHNAVYF"/>
<dbReference type="GO" id="GO:0072380">
    <property type="term" value="C:TRC complex"/>
    <property type="evidence" value="ECO:0007669"/>
    <property type="project" value="TreeGrafter"/>
</dbReference>
<dbReference type="Pfam" id="PF16546">
    <property type="entry name" value="SGTA_dimer"/>
    <property type="match status" value="1"/>
</dbReference>
<dbReference type="AlphaFoldDB" id="A0A8B7Z9S4"/>
<evidence type="ECO:0000256" key="5">
    <source>
        <dbReference type="SAM" id="MobiDB-lite"/>
    </source>
</evidence>
<feature type="region of interest" description="Disordered" evidence="5">
    <location>
        <begin position="310"/>
        <end position="350"/>
    </location>
</feature>
<dbReference type="GeneID" id="110985184"/>
<dbReference type="PANTHER" id="PTHR45831">
    <property type="entry name" value="LD24721P"/>
    <property type="match status" value="1"/>
</dbReference>
<keyword evidence="2" id="KW-0677">Repeat</keyword>
<protein>
    <submittedName>
        <fullName evidence="8">Small glutamine-rich tetratricopeptide repeat-containing protein alpha-like</fullName>
    </submittedName>
</protein>
<dbReference type="Proteomes" id="UP000694845">
    <property type="component" value="Unplaced"/>
</dbReference>
<keyword evidence="7" id="KW-1185">Reference proteome</keyword>
<feature type="repeat" description="TPR" evidence="4">
    <location>
        <begin position="145"/>
        <end position="178"/>
    </location>
</feature>
<dbReference type="GO" id="GO:0006620">
    <property type="term" value="P:post-translational protein targeting to endoplasmic reticulum membrane"/>
    <property type="evidence" value="ECO:0007669"/>
    <property type="project" value="TreeGrafter"/>
</dbReference>
<evidence type="ECO:0000313" key="7">
    <source>
        <dbReference type="Proteomes" id="UP000694845"/>
    </source>
</evidence>
<dbReference type="InterPro" id="IPR032374">
    <property type="entry name" value="SGTA_dimer"/>
</dbReference>
<feature type="compositionally biased region" description="Polar residues" evidence="5">
    <location>
        <begin position="314"/>
        <end position="329"/>
    </location>
</feature>
<sequence>MARVEQVVYSILEFLEDQIKGDTLGEEAAESIEVAAQCLETAYGINTRDDEALRPDRSLLQIFSTVYGTQDAGGRTDPYMEPDTSRPAAPDVCSATPTTGAQPTAEDKRKAEDFKNQGNELMKRERYSEAVECYTKSVSLDATNAVYYSNRAAAYSKLDNHKRALEDCDRAIKIDPNYSKAYGRMGLAFTHLNDLRRAKDAYAKAVELEPDNDSYQTNLRIAEKKLKDANLGGGGAPNLGPGLGGMDLGSFLNNPALMNAASTLLQNPQMQNMMSSLMGQAMQPEGNQNQDQQASMANLLQVGQQIASQIQQQNPDLVQQIQGMRNRQNQPGGGGGAGPQSEGSPEPPTS</sequence>
<evidence type="ECO:0000259" key="6">
    <source>
        <dbReference type="Pfam" id="PF16546"/>
    </source>
</evidence>
<dbReference type="Gene3D" id="1.25.40.10">
    <property type="entry name" value="Tetratricopeptide repeat domain"/>
    <property type="match status" value="1"/>
</dbReference>